<feature type="transmembrane region" description="Helical" evidence="1">
    <location>
        <begin position="148"/>
        <end position="169"/>
    </location>
</feature>
<dbReference type="OrthoDB" id="3292509at2"/>
<sequence>MAPASVLSTRVLLVCAAIGVGTGILGGAAGWLTLAVLAGAPWAYGLVLGSHVLPGIIAQQVVRRPWVALVTHVLAALVASAMAPQWTFRFLGTALLIGGIQEGVAALTRYRVWAPARFFISAVIVGVVIAVPVWFAGDIASLAPLARVAAVAISILGPVAWTAVGLGIGSGLRGAGVARGLSTPR</sequence>
<feature type="transmembrane region" description="Helical" evidence="1">
    <location>
        <begin position="88"/>
        <end position="106"/>
    </location>
</feature>
<keyword evidence="1" id="KW-1133">Transmembrane helix</keyword>
<feature type="transmembrane region" description="Helical" evidence="1">
    <location>
        <begin position="65"/>
        <end position="82"/>
    </location>
</feature>
<accession>A0A147ETB4</accession>
<proteinExistence type="predicted"/>
<dbReference type="PATRIC" id="fig|2033.6.peg.1155"/>
<dbReference type="RefSeq" id="WP_058625271.1">
    <property type="nucleotide sequence ID" value="NZ_LDRT01000165.1"/>
</dbReference>
<gene>
    <name evidence="2" type="ORF">NS220_17575</name>
</gene>
<dbReference type="AlphaFoldDB" id="A0A147ETB4"/>
<dbReference type="Proteomes" id="UP000075025">
    <property type="component" value="Unassembled WGS sequence"/>
</dbReference>
<name>A0A147ETB4_MICTE</name>
<reference evidence="2 3" key="1">
    <citation type="journal article" date="2016" name="Front. Microbiol.">
        <title>Genomic Resource of Rice Seed Associated Bacteria.</title>
        <authorList>
            <person name="Midha S."/>
            <person name="Bansal K."/>
            <person name="Sharma S."/>
            <person name="Kumar N."/>
            <person name="Patil P.P."/>
            <person name="Chaudhry V."/>
            <person name="Patil P.B."/>
        </authorList>
    </citation>
    <scope>NUCLEOTIDE SEQUENCE [LARGE SCALE GENOMIC DNA]</scope>
    <source>
        <strain evidence="2 3">NS220</strain>
    </source>
</reference>
<dbReference type="EMBL" id="LDRT01000165">
    <property type="protein sequence ID" value="KTR87586.1"/>
    <property type="molecule type" value="Genomic_DNA"/>
</dbReference>
<keyword evidence="1" id="KW-0472">Membrane</keyword>
<feature type="transmembrane region" description="Helical" evidence="1">
    <location>
        <begin position="12"/>
        <end position="34"/>
    </location>
</feature>
<keyword evidence="1" id="KW-0812">Transmembrane</keyword>
<feature type="transmembrane region" description="Helical" evidence="1">
    <location>
        <begin position="118"/>
        <end position="136"/>
    </location>
</feature>
<comment type="caution">
    <text evidence="2">The sequence shown here is derived from an EMBL/GenBank/DDBJ whole genome shotgun (WGS) entry which is preliminary data.</text>
</comment>
<evidence type="ECO:0000313" key="2">
    <source>
        <dbReference type="EMBL" id="KTR87586.1"/>
    </source>
</evidence>
<protein>
    <submittedName>
        <fullName evidence="2">Acyl esterase</fullName>
    </submittedName>
</protein>
<evidence type="ECO:0000313" key="3">
    <source>
        <dbReference type="Proteomes" id="UP000075025"/>
    </source>
</evidence>
<dbReference type="InterPro" id="IPR017195">
    <property type="entry name" value="ABC_thiamin-permease_prd"/>
</dbReference>
<organism evidence="2 3">
    <name type="scientific">Microbacterium testaceum</name>
    <name type="common">Aureobacterium testaceum</name>
    <name type="synonym">Brevibacterium testaceum</name>
    <dbReference type="NCBI Taxonomy" id="2033"/>
    <lineage>
        <taxon>Bacteria</taxon>
        <taxon>Bacillati</taxon>
        <taxon>Actinomycetota</taxon>
        <taxon>Actinomycetes</taxon>
        <taxon>Micrococcales</taxon>
        <taxon>Microbacteriaceae</taxon>
        <taxon>Microbacterium</taxon>
    </lineage>
</organism>
<feature type="transmembrane region" description="Helical" evidence="1">
    <location>
        <begin position="40"/>
        <end position="58"/>
    </location>
</feature>
<dbReference type="Pfam" id="PF09819">
    <property type="entry name" value="ABC_cobalt"/>
    <property type="match status" value="1"/>
</dbReference>
<evidence type="ECO:0000256" key="1">
    <source>
        <dbReference type="SAM" id="Phobius"/>
    </source>
</evidence>